<feature type="domain" description="B12-binding" evidence="1">
    <location>
        <begin position="131"/>
        <end position="260"/>
    </location>
</feature>
<dbReference type="RefSeq" id="WP_076364354.1">
    <property type="nucleotide sequence ID" value="NZ_FTOM01000002.1"/>
</dbReference>
<keyword evidence="3" id="KW-1185">Reference proteome</keyword>
<dbReference type="EMBL" id="FTOM01000002">
    <property type="protein sequence ID" value="SIS68488.1"/>
    <property type="molecule type" value="Genomic_DNA"/>
</dbReference>
<dbReference type="Proteomes" id="UP000186098">
    <property type="component" value="Unassembled WGS sequence"/>
</dbReference>
<evidence type="ECO:0000259" key="1">
    <source>
        <dbReference type="PROSITE" id="PS51332"/>
    </source>
</evidence>
<dbReference type="AlphaFoldDB" id="A0A1N7L3S0"/>
<reference evidence="3" key="1">
    <citation type="submission" date="2017-01" db="EMBL/GenBank/DDBJ databases">
        <authorList>
            <person name="Varghese N."/>
            <person name="Submissions S."/>
        </authorList>
    </citation>
    <scope>NUCLEOTIDE SEQUENCE [LARGE SCALE GENOMIC DNA]</scope>
    <source>
        <strain evidence="3">DSM 18714</strain>
    </source>
</reference>
<name>A0A1N7L3S0_9RHOB</name>
<evidence type="ECO:0000313" key="3">
    <source>
        <dbReference type="Proteomes" id="UP000186098"/>
    </source>
</evidence>
<proteinExistence type="predicted"/>
<dbReference type="STRING" id="407234.SAMN05421795_102521"/>
<dbReference type="InterPro" id="IPR036594">
    <property type="entry name" value="Meth_synthase_dom"/>
</dbReference>
<protein>
    <submittedName>
        <fullName evidence="2">B12 binding domain-containing protein</fullName>
    </submittedName>
</protein>
<sequence>MTRPEQSAPAPGGAGQEVDQVAAQVVALLSLRVARFEGRPREDLVARLIEAVLAPDLAPLARFLDALRAERIPAAALADLYIPEAARRMGHGWDDDTLSFVDVTVGVARLQALLREIGSAWEAEQIREGVRGTVLMLVPQEEQHTLGALVAANQLRRMGVSVCVRLGEDTASLRALIAERGFDAIMISAGARERVRFLRDLVAALRAVAAPGTRFLLGGPIAGMEAEILDRIGADFVTGNMFEALDFCGLSAEPAARRPT</sequence>
<accession>A0A1N7L3S0</accession>
<gene>
    <name evidence="2" type="ORF">SAMN05421795_102521</name>
</gene>
<dbReference type="GO" id="GO:0046872">
    <property type="term" value="F:metal ion binding"/>
    <property type="evidence" value="ECO:0007669"/>
    <property type="project" value="InterPro"/>
</dbReference>
<dbReference type="OrthoDB" id="5498228at2"/>
<dbReference type="PROSITE" id="PS51332">
    <property type="entry name" value="B12_BINDING"/>
    <property type="match status" value="1"/>
</dbReference>
<dbReference type="InterPro" id="IPR006158">
    <property type="entry name" value="Cobalamin-bd"/>
</dbReference>
<evidence type="ECO:0000313" key="2">
    <source>
        <dbReference type="EMBL" id="SIS68488.1"/>
    </source>
</evidence>
<organism evidence="2 3">
    <name type="scientific">Phaeovulum vinaykumarii</name>
    <dbReference type="NCBI Taxonomy" id="407234"/>
    <lineage>
        <taxon>Bacteria</taxon>
        <taxon>Pseudomonadati</taxon>
        <taxon>Pseudomonadota</taxon>
        <taxon>Alphaproteobacteria</taxon>
        <taxon>Rhodobacterales</taxon>
        <taxon>Paracoccaceae</taxon>
        <taxon>Phaeovulum</taxon>
    </lineage>
</organism>
<dbReference type="Gene3D" id="3.40.50.280">
    <property type="entry name" value="Cobalamin-binding domain"/>
    <property type="match status" value="1"/>
</dbReference>
<dbReference type="SUPFAM" id="SSF52242">
    <property type="entry name" value="Cobalamin (vitamin B12)-binding domain"/>
    <property type="match status" value="1"/>
</dbReference>
<dbReference type="InterPro" id="IPR036724">
    <property type="entry name" value="Cobalamin-bd_sf"/>
</dbReference>
<dbReference type="GO" id="GO:0031419">
    <property type="term" value="F:cobalamin binding"/>
    <property type="evidence" value="ECO:0007669"/>
    <property type="project" value="InterPro"/>
</dbReference>
<dbReference type="Pfam" id="PF02310">
    <property type="entry name" value="B12-binding"/>
    <property type="match status" value="1"/>
</dbReference>
<dbReference type="Gene3D" id="1.10.1240.10">
    <property type="entry name" value="Methionine synthase domain"/>
    <property type="match status" value="1"/>
</dbReference>